<dbReference type="EMBL" id="GBRH01158990">
    <property type="protein sequence ID" value="JAE38906.1"/>
    <property type="molecule type" value="Transcribed_RNA"/>
</dbReference>
<organism evidence="1">
    <name type="scientific">Arundo donax</name>
    <name type="common">Giant reed</name>
    <name type="synonym">Donax arundinaceus</name>
    <dbReference type="NCBI Taxonomy" id="35708"/>
    <lineage>
        <taxon>Eukaryota</taxon>
        <taxon>Viridiplantae</taxon>
        <taxon>Streptophyta</taxon>
        <taxon>Embryophyta</taxon>
        <taxon>Tracheophyta</taxon>
        <taxon>Spermatophyta</taxon>
        <taxon>Magnoliopsida</taxon>
        <taxon>Liliopsida</taxon>
        <taxon>Poales</taxon>
        <taxon>Poaceae</taxon>
        <taxon>PACMAD clade</taxon>
        <taxon>Arundinoideae</taxon>
        <taxon>Arundineae</taxon>
        <taxon>Arundo</taxon>
    </lineage>
</organism>
<reference evidence="1" key="1">
    <citation type="submission" date="2014-09" db="EMBL/GenBank/DDBJ databases">
        <authorList>
            <person name="Magalhaes I.L.F."/>
            <person name="Oliveira U."/>
            <person name="Santos F.R."/>
            <person name="Vidigal T.H.D.A."/>
            <person name="Brescovit A.D."/>
            <person name="Santos A.J."/>
        </authorList>
    </citation>
    <scope>NUCLEOTIDE SEQUENCE</scope>
    <source>
        <tissue evidence="1">Shoot tissue taken approximately 20 cm above the soil surface</tissue>
    </source>
</reference>
<name>A0A0A9HVK4_ARUDO</name>
<proteinExistence type="predicted"/>
<accession>A0A0A9HVK4</accession>
<protein>
    <submittedName>
        <fullName evidence="1">Uncharacterized protein</fullName>
    </submittedName>
</protein>
<sequence length="14" mass="1719">MASRRARRRGCRGW</sequence>
<evidence type="ECO:0000313" key="1">
    <source>
        <dbReference type="EMBL" id="JAE38906.1"/>
    </source>
</evidence>
<reference evidence="1" key="2">
    <citation type="journal article" date="2015" name="Data Brief">
        <title>Shoot transcriptome of the giant reed, Arundo donax.</title>
        <authorList>
            <person name="Barrero R.A."/>
            <person name="Guerrero F.D."/>
            <person name="Moolhuijzen P."/>
            <person name="Goolsby J.A."/>
            <person name="Tidwell J."/>
            <person name="Bellgard S.E."/>
            <person name="Bellgard M.I."/>
        </authorList>
    </citation>
    <scope>NUCLEOTIDE SEQUENCE</scope>
    <source>
        <tissue evidence="1">Shoot tissue taken approximately 20 cm above the soil surface</tissue>
    </source>
</reference>